<name>A0A9D4X0E3_PEA</name>
<sequence length="133" mass="15289">MVFLLQQENEEQMEKGNYCSVQQSTRTVPQAWEKRKVAKRKALAEAINFQQFNAIEITGKISGLYKDHFDTPYTLPKLGVIAISDFCVAKAVPAQKIDQDNNFIQVYKELGQHLEIQVMVITRRTNLKTISRN</sequence>
<evidence type="ECO:0000313" key="1">
    <source>
        <dbReference type="EMBL" id="KAI5409876.1"/>
    </source>
</evidence>
<dbReference type="Proteomes" id="UP001058974">
    <property type="component" value="Chromosome 5"/>
</dbReference>
<proteinExistence type="predicted"/>
<accession>A0A9D4X0E3</accession>
<comment type="caution">
    <text evidence="1">The sequence shown here is derived from an EMBL/GenBank/DDBJ whole genome shotgun (WGS) entry which is preliminary data.</text>
</comment>
<dbReference type="EMBL" id="JAMSHJ010000005">
    <property type="protein sequence ID" value="KAI5409876.1"/>
    <property type="molecule type" value="Genomic_DNA"/>
</dbReference>
<protein>
    <submittedName>
        <fullName evidence="1">Uncharacterized protein</fullName>
    </submittedName>
</protein>
<evidence type="ECO:0000313" key="2">
    <source>
        <dbReference type="Proteomes" id="UP001058974"/>
    </source>
</evidence>
<reference evidence="1 2" key="1">
    <citation type="journal article" date="2022" name="Nat. Genet.">
        <title>Improved pea reference genome and pan-genome highlight genomic features and evolutionary characteristics.</title>
        <authorList>
            <person name="Yang T."/>
            <person name="Liu R."/>
            <person name="Luo Y."/>
            <person name="Hu S."/>
            <person name="Wang D."/>
            <person name="Wang C."/>
            <person name="Pandey M.K."/>
            <person name="Ge S."/>
            <person name="Xu Q."/>
            <person name="Li N."/>
            <person name="Li G."/>
            <person name="Huang Y."/>
            <person name="Saxena R.K."/>
            <person name="Ji Y."/>
            <person name="Li M."/>
            <person name="Yan X."/>
            <person name="He Y."/>
            <person name="Liu Y."/>
            <person name="Wang X."/>
            <person name="Xiang C."/>
            <person name="Varshney R.K."/>
            <person name="Ding H."/>
            <person name="Gao S."/>
            <person name="Zong X."/>
        </authorList>
    </citation>
    <scope>NUCLEOTIDE SEQUENCE [LARGE SCALE GENOMIC DNA]</scope>
    <source>
        <strain evidence="1 2">cv. Zhongwan 6</strain>
    </source>
</reference>
<organism evidence="1 2">
    <name type="scientific">Pisum sativum</name>
    <name type="common">Garden pea</name>
    <name type="synonym">Lathyrus oleraceus</name>
    <dbReference type="NCBI Taxonomy" id="3888"/>
    <lineage>
        <taxon>Eukaryota</taxon>
        <taxon>Viridiplantae</taxon>
        <taxon>Streptophyta</taxon>
        <taxon>Embryophyta</taxon>
        <taxon>Tracheophyta</taxon>
        <taxon>Spermatophyta</taxon>
        <taxon>Magnoliopsida</taxon>
        <taxon>eudicotyledons</taxon>
        <taxon>Gunneridae</taxon>
        <taxon>Pentapetalae</taxon>
        <taxon>rosids</taxon>
        <taxon>fabids</taxon>
        <taxon>Fabales</taxon>
        <taxon>Fabaceae</taxon>
        <taxon>Papilionoideae</taxon>
        <taxon>50 kb inversion clade</taxon>
        <taxon>NPAAA clade</taxon>
        <taxon>Hologalegina</taxon>
        <taxon>IRL clade</taxon>
        <taxon>Fabeae</taxon>
        <taxon>Lathyrus</taxon>
    </lineage>
</organism>
<keyword evidence="2" id="KW-1185">Reference proteome</keyword>
<gene>
    <name evidence="1" type="ORF">KIW84_055361</name>
</gene>
<dbReference type="Gene3D" id="3.30.2010.30">
    <property type="match status" value="1"/>
</dbReference>
<dbReference type="AlphaFoldDB" id="A0A9D4X0E3"/>
<dbReference type="Gramene" id="Psat05G0536100-T1">
    <property type="protein sequence ID" value="KAI5409876.1"/>
    <property type="gene ID" value="KIW84_055361"/>
</dbReference>